<keyword evidence="7" id="KW-1185">Reference proteome</keyword>
<evidence type="ECO:0000313" key="6">
    <source>
        <dbReference type="EMBL" id="MWV26649.1"/>
    </source>
</evidence>
<dbReference type="NCBIfam" id="TIGR03026">
    <property type="entry name" value="NDP-sugDHase"/>
    <property type="match status" value="1"/>
</dbReference>
<accession>A0A844XA39</accession>
<dbReference type="Pfam" id="PF00984">
    <property type="entry name" value="UDPG_MGDP_dh"/>
    <property type="match status" value="1"/>
</dbReference>
<dbReference type="InterPro" id="IPR017476">
    <property type="entry name" value="UDP-Glc/GDP-Man"/>
</dbReference>
<dbReference type="InterPro" id="IPR014027">
    <property type="entry name" value="UDP-Glc/GDP-Man_DH_C"/>
</dbReference>
<gene>
    <name evidence="6" type="ORF">GRF63_01910</name>
</gene>
<evidence type="ECO:0000256" key="4">
    <source>
        <dbReference type="PIRNR" id="PIRNR000124"/>
    </source>
</evidence>
<dbReference type="Gene3D" id="3.40.50.720">
    <property type="entry name" value="NAD(P)-binding Rossmann-like Domain"/>
    <property type="match status" value="2"/>
</dbReference>
<dbReference type="PANTHER" id="PTHR43491:SF2">
    <property type="entry name" value="UDP-N-ACETYL-D-MANNOSAMINE DEHYDROGENASE"/>
    <property type="match status" value="1"/>
</dbReference>
<dbReference type="PIRSF" id="PIRSF000124">
    <property type="entry name" value="UDPglc_GDPman_dh"/>
    <property type="match status" value="1"/>
</dbReference>
<evidence type="ECO:0000256" key="3">
    <source>
        <dbReference type="ARBA" id="ARBA00023027"/>
    </source>
</evidence>
<evidence type="ECO:0000313" key="7">
    <source>
        <dbReference type="Proteomes" id="UP000461409"/>
    </source>
</evidence>
<dbReference type="EMBL" id="WUBR01000001">
    <property type="protein sequence ID" value="MWV26649.1"/>
    <property type="molecule type" value="Genomic_DNA"/>
</dbReference>
<evidence type="ECO:0000256" key="1">
    <source>
        <dbReference type="ARBA" id="ARBA00006601"/>
    </source>
</evidence>
<dbReference type="SUPFAM" id="SSF52413">
    <property type="entry name" value="UDP-glucose/GDP-mannose dehydrogenase C-terminal domain"/>
    <property type="match status" value="1"/>
</dbReference>
<evidence type="ECO:0000256" key="2">
    <source>
        <dbReference type="ARBA" id="ARBA00023002"/>
    </source>
</evidence>
<keyword evidence="2" id="KW-0560">Oxidoreductase</keyword>
<evidence type="ECO:0000259" key="5">
    <source>
        <dbReference type="SMART" id="SM00984"/>
    </source>
</evidence>
<reference evidence="6 7" key="1">
    <citation type="submission" date="2019-12" db="EMBL/GenBank/DDBJ databases">
        <authorList>
            <person name="Lee S.D."/>
        </authorList>
    </citation>
    <scope>NUCLEOTIDE SEQUENCE [LARGE SCALE GENOMIC DNA]</scope>
    <source>
        <strain evidence="6 7">GH3-10</strain>
    </source>
</reference>
<dbReference type="PIRSF" id="PIRSF500136">
    <property type="entry name" value="UDP_ManNAc_DH"/>
    <property type="match status" value="1"/>
</dbReference>
<proteinExistence type="inferred from homology"/>
<keyword evidence="3" id="KW-0520">NAD</keyword>
<dbReference type="Proteomes" id="UP000461409">
    <property type="component" value="Unassembled WGS sequence"/>
</dbReference>
<dbReference type="GO" id="GO:0016616">
    <property type="term" value="F:oxidoreductase activity, acting on the CH-OH group of donors, NAD or NADP as acceptor"/>
    <property type="evidence" value="ECO:0007669"/>
    <property type="project" value="InterPro"/>
</dbReference>
<dbReference type="Pfam" id="PF03720">
    <property type="entry name" value="UDPG_MGDP_dh_C"/>
    <property type="match status" value="1"/>
</dbReference>
<organism evidence="6 7">
    <name type="scientific">Aurantiacibacter rhizosphaerae</name>
    <dbReference type="NCBI Taxonomy" id="2691582"/>
    <lineage>
        <taxon>Bacteria</taxon>
        <taxon>Pseudomonadati</taxon>
        <taxon>Pseudomonadota</taxon>
        <taxon>Alphaproteobacteria</taxon>
        <taxon>Sphingomonadales</taxon>
        <taxon>Erythrobacteraceae</taxon>
        <taxon>Aurantiacibacter</taxon>
    </lineage>
</organism>
<sequence>MQARLCVVGLGYVGLPLAHSFAKKLENVVGFDVSEGRIAELRDGFDRTGELTREQMEATTLKVTSDPAAITEADVVIVAVPTPVDKQRRPDLSILKSACQTVGQHMKRGATVVFESTVFPGATEEICAPILAEASGMTSGVDFKLAYSPERINPGDKEHPVEKIVKVVSGEDEETAEAMAQLYGIIIDAGTHKATSIRVAEAAKVLENTQRDINIALMNELARICRKAGIRTADVLEAASTKWNFLPFKPGLVGGHCIGVDPYYLTSKAEELGYHPEVILSGRRINDSMPRYVATEMLQMIAASGSPIRGSRVGVLGVTFKENVPDVRNSKVLELVDFLKSFGLEVIAYDPMANSDEVKDEYGLDLSPKEGLTDLDALVIAVRHDAFMDGLDAWIGENLKAGGALVDLKSILSPKEYEKNYNYWSL</sequence>
<comment type="caution">
    <text evidence="6">The sequence shown here is derived from an EMBL/GenBank/DDBJ whole genome shotgun (WGS) entry which is preliminary data.</text>
</comment>
<dbReference type="InterPro" id="IPR001732">
    <property type="entry name" value="UDP-Glc/GDP-Man_DH_N"/>
</dbReference>
<dbReference type="AlphaFoldDB" id="A0A844XA39"/>
<dbReference type="Pfam" id="PF03721">
    <property type="entry name" value="UDPG_MGDP_dh_N"/>
    <property type="match status" value="1"/>
</dbReference>
<dbReference type="InterPro" id="IPR036220">
    <property type="entry name" value="UDP-Glc/GDP-Man_DH_C_sf"/>
</dbReference>
<name>A0A844XA39_9SPHN</name>
<dbReference type="SUPFAM" id="SSF51735">
    <property type="entry name" value="NAD(P)-binding Rossmann-fold domains"/>
    <property type="match status" value="1"/>
</dbReference>
<protein>
    <submittedName>
        <fullName evidence="6">Nucleotide sugar dehydrogenase</fullName>
    </submittedName>
</protein>
<dbReference type="SMART" id="SM00984">
    <property type="entry name" value="UDPG_MGDP_dh_C"/>
    <property type="match status" value="1"/>
</dbReference>
<dbReference type="RefSeq" id="WP_160484322.1">
    <property type="nucleotide sequence ID" value="NZ_WUBR01000001.1"/>
</dbReference>
<dbReference type="PANTHER" id="PTHR43491">
    <property type="entry name" value="UDP-N-ACETYL-D-MANNOSAMINE DEHYDROGENASE"/>
    <property type="match status" value="1"/>
</dbReference>
<dbReference type="InterPro" id="IPR036291">
    <property type="entry name" value="NAD(P)-bd_dom_sf"/>
</dbReference>
<dbReference type="GO" id="GO:0051287">
    <property type="term" value="F:NAD binding"/>
    <property type="evidence" value="ECO:0007669"/>
    <property type="project" value="InterPro"/>
</dbReference>
<reference evidence="6 7" key="2">
    <citation type="submission" date="2020-02" db="EMBL/GenBank/DDBJ databases">
        <title>Erythrobacter dongmakensis sp. nov., isolated from a tidal mudflat.</title>
        <authorList>
            <person name="Kim I.S."/>
        </authorList>
    </citation>
    <scope>NUCLEOTIDE SEQUENCE [LARGE SCALE GENOMIC DNA]</scope>
    <source>
        <strain evidence="6 7">GH3-10</strain>
    </source>
</reference>
<comment type="similarity">
    <text evidence="1 4">Belongs to the UDP-glucose/GDP-mannose dehydrogenase family.</text>
</comment>
<feature type="domain" description="UDP-glucose/GDP-mannose dehydrogenase C-terminal" evidence="5">
    <location>
        <begin position="314"/>
        <end position="414"/>
    </location>
</feature>
<dbReference type="GO" id="GO:0000271">
    <property type="term" value="P:polysaccharide biosynthetic process"/>
    <property type="evidence" value="ECO:0007669"/>
    <property type="project" value="InterPro"/>
</dbReference>
<dbReference type="InterPro" id="IPR008927">
    <property type="entry name" value="6-PGluconate_DH-like_C_sf"/>
</dbReference>
<dbReference type="SUPFAM" id="SSF48179">
    <property type="entry name" value="6-phosphogluconate dehydrogenase C-terminal domain-like"/>
    <property type="match status" value="1"/>
</dbReference>
<dbReference type="GO" id="GO:0016628">
    <property type="term" value="F:oxidoreductase activity, acting on the CH-CH group of donors, NAD or NADP as acceptor"/>
    <property type="evidence" value="ECO:0007669"/>
    <property type="project" value="InterPro"/>
</dbReference>
<dbReference type="InterPro" id="IPR028359">
    <property type="entry name" value="UDP_ManNAc/GlcNAc_DH"/>
</dbReference>
<dbReference type="InterPro" id="IPR014026">
    <property type="entry name" value="UDP-Glc/GDP-Man_DH_dimer"/>
</dbReference>